<reference evidence="3 4" key="1">
    <citation type="submission" date="2023-09" db="EMBL/GenBank/DDBJ databases">
        <authorList>
            <person name="Rey-Velasco X."/>
        </authorList>
    </citation>
    <scope>NUCLEOTIDE SEQUENCE [LARGE SCALE GENOMIC DNA]</scope>
    <source>
        <strain evidence="3 4">P050</strain>
    </source>
</reference>
<keyword evidence="1" id="KW-0812">Transmembrane</keyword>
<accession>A0ABU2Y9L6</accession>
<proteinExistence type="predicted"/>
<dbReference type="EMBL" id="JAVRHV010000005">
    <property type="protein sequence ID" value="MDT0553753.1"/>
    <property type="molecule type" value="Genomic_DNA"/>
</dbReference>
<keyword evidence="1" id="KW-1133">Transmembrane helix</keyword>
<dbReference type="RefSeq" id="WP_311593839.1">
    <property type="nucleotide sequence ID" value="NZ_JAVRHV010000005.1"/>
</dbReference>
<feature type="transmembrane region" description="Helical" evidence="1">
    <location>
        <begin position="142"/>
        <end position="165"/>
    </location>
</feature>
<evidence type="ECO:0000313" key="3">
    <source>
        <dbReference type="EMBL" id="MDT0553753.1"/>
    </source>
</evidence>
<keyword evidence="1" id="KW-0472">Membrane</keyword>
<evidence type="ECO:0000256" key="2">
    <source>
        <dbReference type="SAM" id="SignalP"/>
    </source>
</evidence>
<evidence type="ECO:0000313" key="4">
    <source>
        <dbReference type="Proteomes" id="UP001252186"/>
    </source>
</evidence>
<keyword evidence="4" id="KW-1185">Reference proteome</keyword>
<protein>
    <recommendedName>
        <fullName evidence="5">DUF4381 domain-containing protein</fullName>
    </recommendedName>
</protein>
<keyword evidence="2" id="KW-0732">Signal</keyword>
<comment type="caution">
    <text evidence="3">The sequence shown here is derived from an EMBL/GenBank/DDBJ whole genome shotgun (WGS) entry which is preliminary data.</text>
</comment>
<sequence>MKKRIFYIAFFIGAFVMAQSPIKMEVDTTNIRIGEQIEYKLTVDNTETVVFPKLEMDSLKKVEVVEDLPVDTTKTKFIKKYLLTSFDSGSYVIPQQEVLINAKNFKTDSLLIAVSTVKVDTLKQKLFPIKAVKNQPIIFDDYALYVWIGLAILLLIIAIVLYVVLRKKKEEIPLEERIPPYQLAMQRLGELDAKELLKQDKIKLYYIELTDIIRSFIERELKIPALESTTDELIEMILDFKSMDKLDLPKETIKNLQKLLQEADLVKFAKFKPMAIEVEGHRSQTEHIINNLRPEEVEVTENVTNETINTPQNKQATKKKWSKKKIIIISVVGFLFVVLTVVGVLMFKGYKYAQENIIGYQTKELLKNDWSLSTYGSPTVTLESPEILKSNLLEVPARAKEMINQIAQFDYTSIIGGLQISVTTMDFTEKVTEYNLESGVQGALSAMQSQGVEFISSDQESMQIDGEEGVKLISQYSMVNPVTNKPEFYQLRGAVFGDINGSRTIVVTYKDGDASGEEIANRVINSVKL</sequence>
<dbReference type="Proteomes" id="UP001252186">
    <property type="component" value="Unassembled WGS sequence"/>
</dbReference>
<evidence type="ECO:0008006" key="5">
    <source>
        <dbReference type="Google" id="ProtNLM"/>
    </source>
</evidence>
<feature type="signal peptide" evidence="2">
    <location>
        <begin position="1"/>
        <end position="18"/>
    </location>
</feature>
<name>A0ABU2Y9L6_9FLAO</name>
<evidence type="ECO:0000256" key="1">
    <source>
        <dbReference type="SAM" id="Phobius"/>
    </source>
</evidence>
<feature type="chain" id="PRO_5045056596" description="DUF4381 domain-containing protein" evidence="2">
    <location>
        <begin position="19"/>
        <end position="529"/>
    </location>
</feature>
<gene>
    <name evidence="3" type="ORF">RM519_10890</name>
</gene>
<organism evidence="3 4">
    <name type="scientific">Urechidicola vernalis</name>
    <dbReference type="NCBI Taxonomy" id="3075600"/>
    <lineage>
        <taxon>Bacteria</taxon>
        <taxon>Pseudomonadati</taxon>
        <taxon>Bacteroidota</taxon>
        <taxon>Flavobacteriia</taxon>
        <taxon>Flavobacteriales</taxon>
        <taxon>Flavobacteriaceae</taxon>
        <taxon>Urechidicola</taxon>
    </lineage>
</organism>
<feature type="transmembrane region" description="Helical" evidence="1">
    <location>
        <begin position="326"/>
        <end position="347"/>
    </location>
</feature>